<feature type="domain" description="AMP-binding enzyme C-terminal" evidence="8">
    <location>
        <begin position="494"/>
        <end position="572"/>
    </location>
</feature>
<dbReference type="Proteomes" id="UP000783686">
    <property type="component" value="Unassembled WGS sequence"/>
</dbReference>
<dbReference type="SUPFAM" id="SSF56801">
    <property type="entry name" value="Acetyl-CoA synthetase-like"/>
    <property type="match status" value="1"/>
</dbReference>
<dbReference type="GO" id="GO:0006631">
    <property type="term" value="P:fatty acid metabolic process"/>
    <property type="evidence" value="ECO:0007669"/>
    <property type="project" value="TreeGrafter"/>
</dbReference>
<dbReference type="Gene3D" id="3.40.50.12780">
    <property type="entry name" value="N-terminal domain of ligase-like"/>
    <property type="match status" value="1"/>
</dbReference>
<dbReference type="EMBL" id="CAJFDH010000004">
    <property type="protein sequence ID" value="CAD5220460.1"/>
    <property type="molecule type" value="Genomic_DNA"/>
</dbReference>
<dbReference type="Pfam" id="PF00501">
    <property type="entry name" value="AMP-binding"/>
    <property type="match status" value="1"/>
</dbReference>
<keyword evidence="10" id="KW-1185">Reference proteome</keyword>
<evidence type="ECO:0000313" key="9">
    <source>
        <dbReference type="EMBL" id="CAD5220460.1"/>
    </source>
</evidence>
<protein>
    <recommendedName>
        <fullName evidence="4">Medium-chain acyl-CoA ligase ACSF2, mitochondrial</fullName>
    </recommendedName>
</protein>
<evidence type="ECO:0000256" key="2">
    <source>
        <dbReference type="ARBA" id="ARBA00022598"/>
    </source>
</evidence>
<evidence type="ECO:0000256" key="6">
    <source>
        <dbReference type="ARBA" id="ARBA00048277"/>
    </source>
</evidence>
<accession>A0A811KX96</accession>
<comment type="catalytic activity">
    <reaction evidence="5">
        <text>octanoate + ATP + CoA = octanoyl-CoA + AMP + diphosphate</text>
        <dbReference type="Rhea" id="RHEA:33631"/>
        <dbReference type="ChEBI" id="CHEBI:25646"/>
        <dbReference type="ChEBI" id="CHEBI:30616"/>
        <dbReference type="ChEBI" id="CHEBI:33019"/>
        <dbReference type="ChEBI" id="CHEBI:57287"/>
        <dbReference type="ChEBI" id="CHEBI:57386"/>
        <dbReference type="ChEBI" id="CHEBI:456215"/>
    </reaction>
</comment>
<dbReference type="OrthoDB" id="10253115at2759"/>
<evidence type="ECO:0000256" key="1">
    <source>
        <dbReference type="ARBA" id="ARBA00006432"/>
    </source>
</evidence>
<dbReference type="FunFam" id="3.30.300.30:FF:000008">
    <property type="entry name" value="2,3-dihydroxybenzoate-AMP ligase"/>
    <property type="match status" value="1"/>
</dbReference>
<evidence type="ECO:0000256" key="5">
    <source>
        <dbReference type="ARBA" id="ARBA00047319"/>
    </source>
</evidence>
<dbReference type="EMBL" id="CAJFCW020000004">
    <property type="protein sequence ID" value="CAG9113725.1"/>
    <property type="molecule type" value="Genomic_DNA"/>
</dbReference>
<comment type="function">
    <text evidence="3">Acyl-CoA synthases catalyze the initial reaction in fatty acid metabolism, by forming a thioester with CoA. Has some preference toward medium-chain substrates. Plays a role in adipocyte differentiation.</text>
</comment>
<dbReference type="InterPro" id="IPR000873">
    <property type="entry name" value="AMP-dep_synth/lig_dom"/>
</dbReference>
<keyword evidence="2" id="KW-0436">Ligase</keyword>
<proteinExistence type="inferred from homology"/>
<dbReference type="Proteomes" id="UP000614601">
    <property type="component" value="Unassembled WGS sequence"/>
</dbReference>
<evidence type="ECO:0000259" key="8">
    <source>
        <dbReference type="Pfam" id="PF13193"/>
    </source>
</evidence>
<dbReference type="PANTHER" id="PTHR43201:SF5">
    <property type="entry name" value="MEDIUM-CHAIN ACYL-COA LIGASE ACSF2, MITOCHONDRIAL"/>
    <property type="match status" value="1"/>
</dbReference>
<dbReference type="GO" id="GO:0031956">
    <property type="term" value="F:medium-chain fatty acid-CoA ligase activity"/>
    <property type="evidence" value="ECO:0007669"/>
    <property type="project" value="UniProtKB-EC"/>
</dbReference>
<evidence type="ECO:0000259" key="7">
    <source>
        <dbReference type="Pfam" id="PF00501"/>
    </source>
</evidence>
<sequence length="589" mass="66373">MFRSIRLRGIFSTKPINKFPEVNTEPSRWSYVHGASDRPLIHKTVTQVLQGTVETVPNKDAFVLPHKEYHKTYLELWDESRRFARGLLYLGLRPGDRIAIWSPNCYEWILTQYAAARAGLILVSINSAYKSTELIHVLEKVGAKALVSPYKHRQAHFYKMIAEIVPQIEEYPEGIGHVHHNKLPALKHLITFDYNCQTPTYKGAWNFWQLVDAGGQMETDLLEKIEKELSPDDVLTIMFTSGKTGRPKAAALTHHNVLNNAISVGRRMGLDKERHNICVPVPLHGAFGSVLGSLNSVLHYSTCVLPCSRYSASQVLDSIAKRRCTALLATPTMFIDLLNEPKVRQYDLGSLKTAIVSGAKCQPRLCKEIVNALGLEALHKLYGTTEVSPAAFMTIPKDEYHTVGNVLDHIEAQIVDGEGRKVLREEVGELCIRGYSVMRGYWHEEDPEKNRGVEANGWYRTGDMAKMNQNGTIIMEGRVKNVINRGGEAIYARELEQFLFTHPAVADAQVIGVSDSRLGEEICAWIQLKQGAENTTAEALIKYCKRELAHFKVPRYMILVKEFEFPKLSSGKIDKDKMRSMSEKTLGIN</sequence>
<dbReference type="InterPro" id="IPR042099">
    <property type="entry name" value="ANL_N_sf"/>
</dbReference>
<dbReference type="InterPro" id="IPR045851">
    <property type="entry name" value="AMP-bd_C_sf"/>
</dbReference>
<evidence type="ECO:0000313" key="10">
    <source>
        <dbReference type="Proteomes" id="UP000614601"/>
    </source>
</evidence>
<dbReference type="InterPro" id="IPR025110">
    <property type="entry name" value="AMP-bd_C"/>
</dbReference>
<dbReference type="Pfam" id="PF13193">
    <property type="entry name" value="AMP-binding_C"/>
    <property type="match status" value="1"/>
</dbReference>
<evidence type="ECO:0000256" key="4">
    <source>
        <dbReference type="ARBA" id="ARBA00039638"/>
    </source>
</evidence>
<dbReference type="AlphaFoldDB" id="A0A811KX96"/>
<reference evidence="9" key="1">
    <citation type="submission" date="2020-09" db="EMBL/GenBank/DDBJ databases">
        <authorList>
            <person name="Kikuchi T."/>
        </authorList>
    </citation>
    <scope>NUCLEOTIDE SEQUENCE</scope>
    <source>
        <strain evidence="9">SH1</strain>
    </source>
</reference>
<comment type="catalytic activity">
    <reaction evidence="6">
        <text>a medium-chain fatty acid + ATP + CoA = a medium-chain fatty acyl-CoA + AMP + diphosphate</text>
        <dbReference type="Rhea" id="RHEA:48340"/>
        <dbReference type="ChEBI" id="CHEBI:30616"/>
        <dbReference type="ChEBI" id="CHEBI:33019"/>
        <dbReference type="ChEBI" id="CHEBI:57287"/>
        <dbReference type="ChEBI" id="CHEBI:59558"/>
        <dbReference type="ChEBI" id="CHEBI:90546"/>
        <dbReference type="ChEBI" id="CHEBI:456215"/>
        <dbReference type="EC" id="6.2.1.2"/>
    </reaction>
</comment>
<comment type="caution">
    <text evidence="9">The sequence shown here is derived from an EMBL/GenBank/DDBJ whole genome shotgun (WGS) entry which is preliminary data.</text>
</comment>
<feature type="domain" description="AMP-dependent synthetase/ligase" evidence="7">
    <location>
        <begin position="52"/>
        <end position="442"/>
    </location>
</feature>
<name>A0A811KX96_9BILA</name>
<dbReference type="PANTHER" id="PTHR43201">
    <property type="entry name" value="ACYL-COA SYNTHETASE"/>
    <property type="match status" value="1"/>
</dbReference>
<comment type="similarity">
    <text evidence="1">Belongs to the ATP-dependent AMP-binding enzyme family.</text>
</comment>
<gene>
    <name evidence="9" type="ORF">BOKJ2_LOCUS8955</name>
</gene>
<dbReference type="Gene3D" id="3.30.300.30">
    <property type="match status" value="1"/>
</dbReference>
<organism evidence="9 10">
    <name type="scientific">Bursaphelenchus okinawaensis</name>
    <dbReference type="NCBI Taxonomy" id="465554"/>
    <lineage>
        <taxon>Eukaryota</taxon>
        <taxon>Metazoa</taxon>
        <taxon>Ecdysozoa</taxon>
        <taxon>Nematoda</taxon>
        <taxon>Chromadorea</taxon>
        <taxon>Rhabditida</taxon>
        <taxon>Tylenchina</taxon>
        <taxon>Tylenchomorpha</taxon>
        <taxon>Aphelenchoidea</taxon>
        <taxon>Aphelenchoididae</taxon>
        <taxon>Bursaphelenchus</taxon>
    </lineage>
</organism>
<evidence type="ECO:0000256" key="3">
    <source>
        <dbReference type="ARBA" id="ARBA00037247"/>
    </source>
</evidence>